<evidence type="ECO:0000256" key="2">
    <source>
        <dbReference type="ARBA" id="ARBA00034247"/>
    </source>
</evidence>
<sequence>MSYLNANQDVEYIREVSDQALDLMSEYNVIPSPPNYQIWYNYAAEEDMSLTKAIDDLIRKKKSFTSEVCANLHEKFFSTNKEHDAVSTAGKGIQKELTRLAKTVGDMNKDTFKYSSALSDSLEDISSIPGGQELKLIITSLLENTSEITTRNTSAQKQLKDSAQTVQKLQAALEAVRQESLTDMLTNIGNRKYFEESLQKAIADDLKTDDNLCLVIGDIDHFKNFNDSWGHHVGDQVLKAVAHSIKTRVGDTGMPARYGGEEFVIVIPDTTLEKAQEISENVRQSIAQRSMKRKSTGESIGKITCSFGIAQYRPGEHRTHFLERADAALYKSKSMGRNRVTLEEDAPQNVVKMAAG</sequence>
<comment type="catalytic activity">
    <reaction evidence="2">
        <text>2 GTP = 3',3'-c-di-GMP + 2 diphosphate</text>
        <dbReference type="Rhea" id="RHEA:24898"/>
        <dbReference type="ChEBI" id="CHEBI:33019"/>
        <dbReference type="ChEBI" id="CHEBI:37565"/>
        <dbReference type="ChEBI" id="CHEBI:58805"/>
        <dbReference type="EC" id="2.7.7.65"/>
    </reaction>
</comment>
<evidence type="ECO:0000256" key="1">
    <source>
        <dbReference type="ARBA" id="ARBA00012528"/>
    </source>
</evidence>
<gene>
    <name evidence="5" type="ORF">CRD36_05490</name>
</gene>
<dbReference type="InParanoid" id="A0A2G4YV09"/>
<protein>
    <recommendedName>
        <fullName evidence="1">diguanylate cyclase</fullName>
        <ecNumber evidence="1">2.7.7.65</ecNumber>
    </recommendedName>
</protein>
<dbReference type="NCBIfam" id="TIGR00254">
    <property type="entry name" value="GGDEF"/>
    <property type="match status" value="1"/>
</dbReference>
<evidence type="ECO:0000313" key="5">
    <source>
        <dbReference type="EMBL" id="PHZ86123.1"/>
    </source>
</evidence>
<dbReference type="CDD" id="cd01949">
    <property type="entry name" value="GGDEF"/>
    <property type="match status" value="1"/>
</dbReference>
<dbReference type="InterPro" id="IPR043128">
    <property type="entry name" value="Rev_trsase/Diguanyl_cyclase"/>
</dbReference>
<dbReference type="InterPro" id="IPR050469">
    <property type="entry name" value="Diguanylate_Cyclase"/>
</dbReference>
<dbReference type="Proteomes" id="UP000229730">
    <property type="component" value="Unassembled WGS sequence"/>
</dbReference>
<evidence type="ECO:0000313" key="6">
    <source>
        <dbReference type="Proteomes" id="UP000229730"/>
    </source>
</evidence>
<accession>A0A2G4YV09</accession>
<keyword evidence="6" id="KW-1185">Reference proteome</keyword>
<dbReference type="RefSeq" id="WP_099471707.1">
    <property type="nucleotide sequence ID" value="NZ_CP041025.1"/>
</dbReference>
<dbReference type="SMART" id="SM00267">
    <property type="entry name" value="GGDEF"/>
    <property type="match status" value="1"/>
</dbReference>
<dbReference type="GO" id="GO:0005886">
    <property type="term" value="C:plasma membrane"/>
    <property type="evidence" value="ECO:0007669"/>
    <property type="project" value="TreeGrafter"/>
</dbReference>
<dbReference type="FunFam" id="3.30.70.270:FF:000001">
    <property type="entry name" value="Diguanylate cyclase domain protein"/>
    <property type="match status" value="1"/>
</dbReference>
<evidence type="ECO:0000259" key="4">
    <source>
        <dbReference type="PROSITE" id="PS50887"/>
    </source>
</evidence>
<dbReference type="OrthoDB" id="9812260at2"/>
<dbReference type="PANTHER" id="PTHR45138">
    <property type="entry name" value="REGULATORY COMPONENTS OF SENSORY TRANSDUCTION SYSTEM"/>
    <property type="match status" value="1"/>
</dbReference>
<dbReference type="InterPro" id="IPR000160">
    <property type="entry name" value="GGDEF_dom"/>
</dbReference>
<dbReference type="GO" id="GO:0052621">
    <property type="term" value="F:diguanylate cyclase activity"/>
    <property type="evidence" value="ECO:0007669"/>
    <property type="project" value="UniProtKB-EC"/>
</dbReference>
<comment type="caution">
    <text evidence="5">The sequence shown here is derived from an EMBL/GenBank/DDBJ whole genome shotgun (WGS) entry which is preliminary data.</text>
</comment>
<dbReference type="Gene3D" id="3.30.70.270">
    <property type="match status" value="1"/>
</dbReference>
<dbReference type="AlphaFoldDB" id="A0A2G4YV09"/>
<dbReference type="GO" id="GO:0043709">
    <property type="term" value="P:cell adhesion involved in single-species biofilm formation"/>
    <property type="evidence" value="ECO:0007669"/>
    <property type="project" value="TreeGrafter"/>
</dbReference>
<dbReference type="GO" id="GO:1902201">
    <property type="term" value="P:negative regulation of bacterial-type flagellum-dependent cell motility"/>
    <property type="evidence" value="ECO:0007669"/>
    <property type="project" value="TreeGrafter"/>
</dbReference>
<dbReference type="PANTHER" id="PTHR45138:SF9">
    <property type="entry name" value="DIGUANYLATE CYCLASE DGCM-RELATED"/>
    <property type="match status" value="1"/>
</dbReference>
<feature type="domain" description="GGDEF" evidence="4">
    <location>
        <begin position="210"/>
        <end position="345"/>
    </location>
</feature>
<dbReference type="EMBL" id="PDEM01000009">
    <property type="protein sequence ID" value="PHZ86123.1"/>
    <property type="molecule type" value="Genomic_DNA"/>
</dbReference>
<evidence type="ECO:0000256" key="3">
    <source>
        <dbReference type="SAM" id="Coils"/>
    </source>
</evidence>
<feature type="coiled-coil region" evidence="3">
    <location>
        <begin position="152"/>
        <end position="179"/>
    </location>
</feature>
<keyword evidence="3" id="KW-0175">Coiled coil</keyword>
<dbReference type="Pfam" id="PF00990">
    <property type="entry name" value="GGDEF"/>
    <property type="match status" value="1"/>
</dbReference>
<name>A0A2G4YV09_9PROT</name>
<dbReference type="PROSITE" id="PS50887">
    <property type="entry name" value="GGDEF"/>
    <property type="match status" value="1"/>
</dbReference>
<proteinExistence type="predicted"/>
<dbReference type="EC" id="2.7.7.65" evidence="1"/>
<reference evidence="5 6" key="1">
    <citation type="submission" date="2017-10" db="EMBL/GenBank/DDBJ databases">
        <title>Frigbacter circumglobatus gen. nov. sp. nov., isolated from sediment cultured in situ.</title>
        <authorList>
            <person name="Zhao Z."/>
        </authorList>
    </citation>
    <scope>NUCLEOTIDE SEQUENCE [LARGE SCALE GENOMIC DNA]</scope>
    <source>
        <strain evidence="5 6">ZYL</strain>
    </source>
</reference>
<dbReference type="FunCoup" id="A0A2G4YV09">
    <property type="interactions" value="37"/>
</dbReference>
<organism evidence="5 6">
    <name type="scientific">Paremcibacter congregatus</name>
    <dbReference type="NCBI Taxonomy" id="2043170"/>
    <lineage>
        <taxon>Bacteria</taxon>
        <taxon>Pseudomonadati</taxon>
        <taxon>Pseudomonadota</taxon>
        <taxon>Alphaproteobacteria</taxon>
        <taxon>Emcibacterales</taxon>
        <taxon>Emcibacteraceae</taxon>
        <taxon>Paremcibacter</taxon>
    </lineage>
</organism>
<dbReference type="SUPFAM" id="SSF55073">
    <property type="entry name" value="Nucleotide cyclase"/>
    <property type="match status" value="1"/>
</dbReference>
<dbReference type="InterPro" id="IPR029787">
    <property type="entry name" value="Nucleotide_cyclase"/>
</dbReference>